<feature type="domain" description="Response regulatory" evidence="2">
    <location>
        <begin position="2"/>
        <end position="114"/>
    </location>
</feature>
<dbReference type="Proteomes" id="UP000204551">
    <property type="component" value="Chromosome"/>
</dbReference>
<accession>A0A221UZM0</accession>
<dbReference type="Pfam" id="PF00072">
    <property type="entry name" value="Response_reg"/>
    <property type="match status" value="1"/>
</dbReference>
<proteinExistence type="predicted"/>
<organism evidence="4 5">
    <name type="scientific">Arenibacter algicola</name>
    <dbReference type="NCBI Taxonomy" id="616991"/>
    <lineage>
        <taxon>Bacteria</taxon>
        <taxon>Pseudomonadati</taxon>
        <taxon>Bacteroidota</taxon>
        <taxon>Flavobacteriia</taxon>
        <taxon>Flavobacteriales</taxon>
        <taxon>Flavobacteriaceae</taxon>
        <taxon>Arenibacter</taxon>
    </lineage>
</organism>
<dbReference type="Pfam" id="PF04397">
    <property type="entry name" value="LytTR"/>
    <property type="match status" value="1"/>
</dbReference>
<dbReference type="GO" id="GO:0000156">
    <property type="term" value="F:phosphorelay response regulator activity"/>
    <property type="evidence" value="ECO:0007669"/>
    <property type="project" value="InterPro"/>
</dbReference>
<name>A0A221UZM0_9FLAO</name>
<dbReference type="Gene3D" id="2.40.50.1020">
    <property type="entry name" value="LytTr DNA-binding domain"/>
    <property type="match status" value="1"/>
</dbReference>
<gene>
    <name evidence="4" type="ORF">AREALGSMS7_03359</name>
</gene>
<dbReference type="InterPro" id="IPR046947">
    <property type="entry name" value="LytR-like"/>
</dbReference>
<sequence length="244" mass="27826">MNIAVVDDEQHCTDRIIALLEPYRSRVEVITYNTPEAAVMGMNEVHPDIVFLDVQLQGQTGFDVLQAISDRNFALIFTTAYEKYAINAFKFAAIDYLLKPVDEEDFINAMERAIEKSRNVFIGDRINTLLSNLSGEQSKKKISIPYNNGYIILDINDITRCQADINYSHIFSSEQKKYITSKPLKYFEGLLAGCGFFRIHNSHLVNLNYVKLYAKSGYVTLSDNTKLEVSVRKREAFLKVLGEL</sequence>
<feature type="domain" description="HTH LytTR-type" evidence="3">
    <location>
        <begin position="142"/>
        <end position="243"/>
    </location>
</feature>
<dbReference type="InterPro" id="IPR001789">
    <property type="entry name" value="Sig_transdc_resp-reg_receiver"/>
</dbReference>
<keyword evidence="1" id="KW-0597">Phosphoprotein</keyword>
<reference evidence="4 5" key="1">
    <citation type="submission" date="2017-07" db="EMBL/GenBank/DDBJ databases">
        <title>Genome Sequence of Arenibacter algicola Strain SMS7 Isolated from a culture of the Diatom Skeletonema marinoi.</title>
        <authorList>
            <person name="Topel M."/>
            <person name="Pinder M.I.M."/>
            <person name="Johansson O.N."/>
            <person name="Kourtchenko O."/>
            <person name="Godhe A."/>
            <person name="Clarke A.K."/>
        </authorList>
    </citation>
    <scope>NUCLEOTIDE SEQUENCE [LARGE SCALE GENOMIC DNA]</scope>
    <source>
        <strain evidence="4 5">SMS7</strain>
    </source>
</reference>
<dbReference type="SMART" id="SM00850">
    <property type="entry name" value="LytTR"/>
    <property type="match status" value="1"/>
</dbReference>
<dbReference type="InterPro" id="IPR007492">
    <property type="entry name" value="LytTR_DNA-bd_dom"/>
</dbReference>
<dbReference type="SMART" id="SM00448">
    <property type="entry name" value="REC"/>
    <property type="match status" value="1"/>
</dbReference>
<dbReference type="EMBL" id="CP022515">
    <property type="protein sequence ID" value="ASO06784.1"/>
    <property type="molecule type" value="Genomic_DNA"/>
</dbReference>
<dbReference type="SUPFAM" id="SSF52172">
    <property type="entry name" value="CheY-like"/>
    <property type="match status" value="1"/>
</dbReference>
<evidence type="ECO:0000259" key="2">
    <source>
        <dbReference type="PROSITE" id="PS50110"/>
    </source>
</evidence>
<dbReference type="KEGG" id="aalg:AREALGSMS7_03359"/>
<dbReference type="Gene3D" id="3.40.50.2300">
    <property type="match status" value="1"/>
</dbReference>
<evidence type="ECO:0000313" key="4">
    <source>
        <dbReference type="EMBL" id="ASO06784.1"/>
    </source>
</evidence>
<dbReference type="AlphaFoldDB" id="A0A221UZM0"/>
<dbReference type="PROSITE" id="PS50930">
    <property type="entry name" value="HTH_LYTTR"/>
    <property type="match status" value="1"/>
</dbReference>
<evidence type="ECO:0000259" key="3">
    <source>
        <dbReference type="PROSITE" id="PS50930"/>
    </source>
</evidence>
<dbReference type="RefSeq" id="WP_093979190.1">
    <property type="nucleotide sequence ID" value="NZ_CP022515.1"/>
</dbReference>
<dbReference type="GO" id="GO:0003677">
    <property type="term" value="F:DNA binding"/>
    <property type="evidence" value="ECO:0007669"/>
    <property type="project" value="InterPro"/>
</dbReference>
<evidence type="ECO:0000256" key="1">
    <source>
        <dbReference type="PROSITE-ProRule" id="PRU00169"/>
    </source>
</evidence>
<dbReference type="PANTHER" id="PTHR37299">
    <property type="entry name" value="TRANSCRIPTIONAL REGULATOR-RELATED"/>
    <property type="match status" value="1"/>
</dbReference>
<feature type="modified residue" description="4-aspartylphosphate" evidence="1">
    <location>
        <position position="53"/>
    </location>
</feature>
<dbReference type="PANTHER" id="PTHR37299:SF1">
    <property type="entry name" value="STAGE 0 SPORULATION PROTEIN A HOMOLOG"/>
    <property type="match status" value="1"/>
</dbReference>
<protein>
    <submittedName>
        <fullName evidence="4">Transcriptional regulatory protein YehT</fullName>
    </submittedName>
</protein>
<dbReference type="InterPro" id="IPR011006">
    <property type="entry name" value="CheY-like_superfamily"/>
</dbReference>
<dbReference type="PROSITE" id="PS50110">
    <property type="entry name" value="RESPONSE_REGULATORY"/>
    <property type="match status" value="1"/>
</dbReference>
<evidence type="ECO:0000313" key="5">
    <source>
        <dbReference type="Proteomes" id="UP000204551"/>
    </source>
</evidence>